<protein>
    <submittedName>
        <fullName evidence="2">Uncharacterized protein</fullName>
    </submittedName>
</protein>
<feature type="region of interest" description="Disordered" evidence="1">
    <location>
        <begin position="150"/>
        <end position="301"/>
    </location>
</feature>
<feature type="compositionally biased region" description="Polar residues" evidence="1">
    <location>
        <begin position="8"/>
        <end position="25"/>
    </location>
</feature>
<proteinExistence type="predicted"/>
<dbReference type="InParanoid" id="D8UFD0"/>
<feature type="compositionally biased region" description="Basic and acidic residues" evidence="1">
    <location>
        <begin position="69"/>
        <end position="84"/>
    </location>
</feature>
<feature type="region of interest" description="Disordered" evidence="1">
    <location>
        <begin position="56"/>
        <end position="111"/>
    </location>
</feature>
<dbReference type="Proteomes" id="UP000001058">
    <property type="component" value="Unassembled WGS sequence"/>
</dbReference>
<accession>D8UFD0</accession>
<gene>
    <name evidence="2" type="ORF">VOLCADRAFT_98447</name>
</gene>
<feature type="compositionally biased region" description="Basic and acidic residues" evidence="1">
    <location>
        <begin position="281"/>
        <end position="301"/>
    </location>
</feature>
<evidence type="ECO:0000256" key="1">
    <source>
        <dbReference type="SAM" id="MobiDB-lite"/>
    </source>
</evidence>
<dbReference type="AlphaFoldDB" id="D8UFD0"/>
<keyword evidence="3" id="KW-1185">Reference proteome</keyword>
<evidence type="ECO:0000313" key="3">
    <source>
        <dbReference type="Proteomes" id="UP000001058"/>
    </source>
</evidence>
<dbReference type="RefSeq" id="XP_002957344.1">
    <property type="nucleotide sequence ID" value="XM_002957298.1"/>
</dbReference>
<feature type="region of interest" description="Disordered" evidence="1">
    <location>
        <begin position="1"/>
        <end position="26"/>
    </location>
</feature>
<organism evidence="3">
    <name type="scientific">Volvox carteri f. nagariensis</name>
    <dbReference type="NCBI Taxonomy" id="3068"/>
    <lineage>
        <taxon>Eukaryota</taxon>
        <taxon>Viridiplantae</taxon>
        <taxon>Chlorophyta</taxon>
        <taxon>core chlorophytes</taxon>
        <taxon>Chlorophyceae</taxon>
        <taxon>CS clade</taxon>
        <taxon>Chlamydomonadales</taxon>
        <taxon>Volvocaceae</taxon>
        <taxon>Volvox</taxon>
    </lineage>
</organism>
<dbReference type="KEGG" id="vcn:VOLCADRAFT_98447"/>
<reference evidence="2 3" key="1">
    <citation type="journal article" date="2010" name="Science">
        <title>Genomic analysis of organismal complexity in the multicellular green alga Volvox carteri.</title>
        <authorList>
            <person name="Prochnik S.E."/>
            <person name="Umen J."/>
            <person name="Nedelcu A.M."/>
            <person name="Hallmann A."/>
            <person name="Miller S.M."/>
            <person name="Nishii I."/>
            <person name="Ferris P."/>
            <person name="Kuo A."/>
            <person name="Mitros T."/>
            <person name="Fritz-Laylin L.K."/>
            <person name="Hellsten U."/>
            <person name="Chapman J."/>
            <person name="Simakov O."/>
            <person name="Rensing S.A."/>
            <person name="Terry A."/>
            <person name="Pangilinan J."/>
            <person name="Kapitonov V."/>
            <person name="Jurka J."/>
            <person name="Salamov A."/>
            <person name="Shapiro H."/>
            <person name="Schmutz J."/>
            <person name="Grimwood J."/>
            <person name="Lindquist E."/>
            <person name="Lucas S."/>
            <person name="Grigoriev I.V."/>
            <person name="Schmitt R."/>
            <person name="Kirk D."/>
            <person name="Rokhsar D.S."/>
        </authorList>
    </citation>
    <scope>NUCLEOTIDE SEQUENCE [LARGE SCALE GENOMIC DNA]</scope>
    <source>
        <strain evidence="3">f. Nagariensis / Eve</strain>
    </source>
</reference>
<evidence type="ECO:0000313" key="2">
    <source>
        <dbReference type="EMBL" id="EFJ41553.1"/>
    </source>
</evidence>
<feature type="compositionally biased region" description="Polar residues" evidence="1">
    <location>
        <begin position="58"/>
        <end position="68"/>
    </location>
</feature>
<name>D8UFD0_VOLCA</name>
<feature type="compositionally biased region" description="Polar residues" evidence="1">
    <location>
        <begin position="85"/>
        <end position="96"/>
    </location>
</feature>
<sequence>MHLMRLASPSSPMRNSVHQPTSNRCLHSLPPILSPYSGGTSRMRPPLLLRTAHWPHTDSVSRSGQWVSRESRPRPGLAHGHESGVESSAKSGNGTASWAKKRRPPFQGRRNWGLDHNWGWTWGWRSPTGMLTAARNAEAVVKEATAPKGVPTVVKGPGPHEVTLRTGFTASGSRGMAGRGDGGGKRSPLAKGPSVGPMTLGSVRRGIRGNGAVPTPARGSNGGGDVVSKGVRRRVVPSQVPSSPGLPPSRPYKGSVFARHSPTTSQPPAPSTAALPLVARTGDDLRVEKHVGCRDSSTRRS</sequence>
<dbReference type="GeneID" id="9626829"/>
<dbReference type="EMBL" id="GL378393">
    <property type="protein sequence ID" value="EFJ41553.1"/>
    <property type="molecule type" value="Genomic_DNA"/>
</dbReference>